<dbReference type="OrthoDB" id="7277573at2"/>
<keyword evidence="1" id="KW-1133">Transmembrane helix</keyword>
<evidence type="ECO:0000313" key="2">
    <source>
        <dbReference type="EMBL" id="KXV47474.1"/>
    </source>
</evidence>
<dbReference type="PATRIC" id="fig|318683.6.peg.1421"/>
<evidence type="ECO:0000313" key="3">
    <source>
        <dbReference type="Proteomes" id="UP000075636"/>
    </source>
</evidence>
<organism evidence="2 3">
    <name type="scientific">Gluconobacter albidus</name>
    <dbReference type="NCBI Taxonomy" id="318683"/>
    <lineage>
        <taxon>Bacteria</taxon>
        <taxon>Pseudomonadati</taxon>
        <taxon>Pseudomonadota</taxon>
        <taxon>Alphaproteobacteria</taxon>
        <taxon>Acetobacterales</taxon>
        <taxon>Acetobacteraceae</taxon>
        <taxon>Gluconobacter</taxon>
    </lineage>
</organism>
<gene>
    <name evidence="2" type="ORF">AD945_10615</name>
</gene>
<evidence type="ECO:0008006" key="4">
    <source>
        <dbReference type="Google" id="ProtNLM"/>
    </source>
</evidence>
<dbReference type="RefSeq" id="WP_062108676.1">
    <property type="nucleotide sequence ID" value="NZ_LHZR01000109.1"/>
</dbReference>
<dbReference type="Proteomes" id="UP000075636">
    <property type="component" value="Unassembled WGS sequence"/>
</dbReference>
<feature type="transmembrane region" description="Helical" evidence="1">
    <location>
        <begin position="15"/>
        <end position="35"/>
    </location>
</feature>
<proteinExistence type="predicted"/>
<dbReference type="InterPro" id="IPR045584">
    <property type="entry name" value="Pilin-like"/>
</dbReference>
<comment type="caution">
    <text evidence="2">The sequence shown here is derived from an EMBL/GenBank/DDBJ whole genome shotgun (WGS) entry which is preliminary data.</text>
</comment>
<dbReference type="STRING" id="318683.A0U94_10110"/>
<dbReference type="NCBIfam" id="TIGR02532">
    <property type="entry name" value="IV_pilin_GFxxxE"/>
    <property type="match status" value="1"/>
</dbReference>
<sequence length="155" mass="16848">MILHIDAQSRRDSGFTLLEIMVVLAIAGILLGVALERGPLRSEALSFSVARRQVVDLLHQAQDLSETRGETVTVLLDSAEGTFLTVEGHTLRTTRIHKPARVFVPTVSGGMMARASYRFMADGRVTGAPLMVVLGHHAALVSFSDVTGRIQIDER</sequence>
<dbReference type="InterPro" id="IPR012902">
    <property type="entry name" value="N_methyl_site"/>
</dbReference>
<dbReference type="AlphaFoldDB" id="A0A149THT1"/>
<name>A0A149THT1_9PROT</name>
<dbReference type="PROSITE" id="PS00409">
    <property type="entry name" value="PROKAR_NTER_METHYL"/>
    <property type="match status" value="1"/>
</dbReference>
<dbReference type="Pfam" id="PF07963">
    <property type="entry name" value="N_methyl"/>
    <property type="match status" value="1"/>
</dbReference>
<dbReference type="SUPFAM" id="SSF54523">
    <property type="entry name" value="Pili subunits"/>
    <property type="match status" value="1"/>
</dbReference>
<keyword evidence="1" id="KW-0472">Membrane</keyword>
<evidence type="ECO:0000256" key="1">
    <source>
        <dbReference type="SAM" id="Phobius"/>
    </source>
</evidence>
<reference evidence="2 3" key="1">
    <citation type="submission" date="2015-06" db="EMBL/GenBank/DDBJ databases">
        <title>Improved classification and identification of acetic acid bacteria using matrix-assisted laser desorption/ionization time-of-flight mass spectrometry; Gluconobacter nephelii and Gluconobacter uchimurae are later heterotypic synonyms of Gluconobacter japonicus and Gluconobacter oxydans, respectively.</title>
        <authorList>
            <person name="Li L."/>
            <person name="Cleenwerck I."/>
            <person name="De Vuyst L."/>
            <person name="Vandamme P."/>
        </authorList>
    </citation>
    <scope>NUCLEOTIDE SEQUENCE [LARGE SCALE GENOMIC DNA]</scope>
    <source>
        <strain evidence="2 3">LMG 1768</strain>
    </source>
</reference>
<dbReference type="EMBL" id="LHZR01000109">
    <property type="protein sequence ID" value="KXV47474.1"/>
    <property type="molecule type" value="Genomic_DNA"/>
</dbReference>
<accession>A0A149THT1</accession>
<keyword evidence="1" id="KW-0812">Transmembrane</keyword>
<protein>
    <recommendedName>
        <fullName evidence="4">Prepilin-type N-terminal cleavage/methylation domain-containing protein</fullName>
    </recommendedName>
</protein>